<evidence type="ECO:0000313" key="1">
    <source>
        <dbReference type="EMBL" id="KAI0046663.1"/>
    </source>
</evidence>
<protein>
    <submittedName>
        <fullName evidence="1">Uncharacterized protein</fullName>
    </submittedName>
</protein>
<reference evidence="1" key="1">
    <citation type="submission" date="2021-02" db="EMBL/GenBank/DDBJ databases">
        <authorList>
            <consortium name="DOE Joint Genome Institute"/>
            <person name="Ahrendt S."/>
            <person name="Looney B.P."/>
            <person name="Miyauchi S."/>
            <person name="Morin E."/>
            <person name="Drula E."/>
            <person name="Courty P.E."/>
            <person name="Chicoki N."/>
            <person name="Fauchery L."/>
            <person name="Kohler A."/>
            <person name="Kuo A."/>
            <person name="Labutti K."/>
            <person name="Pangilinan J."/>
            <person name="Lipzen A."/>
            <person name="Riley R."/>
            <person name="Andreopoulos W."/>
            <person name="He G."/>
            <person name="Johnson J."/>
            <person name="Barry K.W."/>
            <person name="Grigoriev I.V."/>
            <person name="Nagy L."/>
            <person name="Hibbett D."/>
            <person name="Henrissat B."/>
            <person name="Matheny P.B."/>
            <person name="Labbe J."/>
            <person name="Martin F."/>
        </authorList>
    </citation>
    <scope>NUCLEOTIDE SEQUENCE</scope>
    <source>
        <strain evidence="1">FP105234-sp</strain>
    </source>
</reference>
<sequence>MCDRDRDWAPLRRAVSGASASVRRQRMYLPSQVVRGSSRLYHPAQRQNQALKARAHPRTLQFGDISTQLRSLLGSAAHLYLLKSLSASLPAASVVRPPTPPARRVSYPQQDRVQSYLAFGYRRPPISIQLLHCVCRRSCVPQGAQQGESWLGFEALDRHLMRCEEPLLLLPCASAGTPTGYLGPRGTLFSFGRLATAAFPLGSPSRSLDVHFPGLESVG</sequence>
<proteinExistence type="predicted"/>
<accession>A0ACB8RRE4</accession>
<keyword evidence="2" id="KW-1185">Reference proteome</keyword>
<dbReference type="EMBL" id="MU275920">
    <property type="protein sequence ID" value="KAI0046663.1"/>
    <property type="molecule type" value="Genomic_DNA"/>
</dbReference>
<comment type="caution">
    <text evidence="1">The sequence shown here is derived from an EMBL/GenBank/DDBJ whole genome shotgun (WGS) entry which is preliminary data.</text>
</comment>
<organism evidence="1 2">
    <name type="scientific">Auriscalpium vulgare</name>
    <dbReference type="NCBI Taxonomy" id="40419"/>
    <lineage>
        <taxon>Eukaryota</taxon>
        <taxon>Fungi</taxon>
        <taxon>Dikarya</taxon>
        <taxon>Basidiomycota</taxon>
        <taxon>Agaricomycotina</taxon>
        <taxon>Agaricomycetes</taxon>
        <taxon>Russulales</taxon>
        <taxon>Auriscalpiaceae</taxon>
        <taxon>Auriscalpium</taxon>
    </lineage>
</organism>
<evidence type="ECO:0000313" key="2">
    <source>
        <dbReference type="Proteomes" id="UP000814033"/>
    </source>
</evidence>
<name>A0ACB8RRE4_9AGAM</name>
<dbReference type="Proteomes" id="UP000814033">
    <property type="component" value="Unassembled WGS sequence"/>
</dbReference>
<reference evidence="1" key="2">
    <citation type="journal article" date="2022" name="New Phytol.">
        <title>Evolutionary transition to the ectomycorrhizal habit in the genomes of a hyperdiverse lineage of mushroom-forming fungi.</title>
        <authorList>
            <person name="Looney B."/>
            <person name="Miyauchi S."/>
            <person name="Morin E."/>
            <person name="Drula E."/>
            <person name="Courty P.E."/>
            <person name="Kohler A."/>
            <person name="Kuo A."/>
            <person name="LaButti K."/>
            <person name="Pangilinan J."/>
            <person name="Lipzen A."/>
            <person name="Riley R."/>
            <person name="Andreopoulos W."/>
            <person name="He G."/>
            <person name="Johnson J."/>
            <person name="Nolan M."/>
            <person name="Tritt A."/>
            <person name="Barry K.W."/>
            <person name="Grigoriev I.V."/>
            <person name="Nagy L.G."/>
            <person name="Hibbett D."/>
            <person name="Henrissat B."/>
            <person name="Matheny P.B."/>
            <person name="Labbe J."/>
            <person name="Martin F.M."/>
        </authorList>
    </citation>
    <scope>NUCLEOTIDE SEQUENCE</scope>
    <source>
        <strain evidence="1">FP105234-sp</strain>
    </source>
</reference>
<gene>
    <name evidence="1" type="ORF">FA95DRAFT_1347056</name>
</gene>